<dbReference type="InterPro" id="IPR011011">
    <property type="entry name" value="Znf_FYVE_PHD"/>
</dbReference>
<sequence length="106" mass="12173">MYYLNKPTMPVKKSNAKPQPKEKEIPTNEPQDSCTCLICRETLKDDENSIKCSLCNNYAHHGCLGLIKQMTQFINSFNLFPHFCQACIPKLDKHIAQVERVDTIET</sequence>
<reference evidence="2" key="1">
    <citation type="submission" date="2017-07" db="EMBL/GenBank/DDBJ databases">
        <authorList>
            <person name="Mikheyev A."/>
            <person name="Grau M."/>
        </authorList>
    </citation>
    <scope>NUCLEOTIDE SEQUENCE</scope>
    <source>
        <tissue evidence="2">Venom_gland</tissue>
    </source>
</reference>
<proteinExistence type="predicted"/>
<evidence type="ECO:0000256" key="1">
    <source>
        <dbReference type="SAM" id="MobiDB-lite"/>
    </source>
</evidence>
<evidence type="ECO:0000313" key="2">
    <source>
        <dbReference type="EMBL" id="LAA36990.1"/>
    </source>
</evidence>
<dbReference type="AlphaFoldDB" id="A0A2D4EP42"/>
<name>A0A2D4EP42_MICCO</name>
<feature type="region of interest" description="Disordered" evidence="1">
    <location>
        <begin position="1"/>
        <end position="31"/>
    </location>
</feature>
<protein>
    <recommendedName>
        <fullName evidence="3">Zinc finger PHD-type domain-containing protein</fullName>
    </recommendedName>
</protein>
<reference evidence="2" key="2">
    <citation type="submission" date="2017-11" db="EMBL/GenBank/DDBJ databases">
        <title>Coralsnake Venomics: Analyses of Venom Gland Transcriptomes and Proteomes of Six Brazilian Taxa.</title>
        <authorList>
            <person name="Aird S.D."/>
            <person name="Jorge da Silva N."/>
            <person name="Qiu L."/>
            <person name="Villar-Briones A."/>
            <person name="Aparecida-Saddi V."/>
            <person name="Campos-Telles M.P."/>
            <person name="Grau M."/>
            <person name="Mikheyev A.S."/>
        </authorList>
    </citation>
    <scope>NUCLEOTIDE SEQUENCE</scope>
    <source>
        <tissue evidence="2">Venom_gland</tissue>
    </source>
</reference>
<dbReference type="EMBL" id="IACJ01011883">
    <property type="protein sequence ID" value="LAA36990.1"/>
    <property type="molecule type" value="Transcribed_RNA"/>
</dbReference>
<dbReference type="Gene3D" id="3.30.40.10">
    <property type="entry name" value="Zinc/RING finger domain, C3HC4 (zinc finger)"/>
    <property type="match status" value="1"/>
</dbReference>
<organism evidence="2">
    <name type="scientific">Micrurus corallinus</name>
    <name type="common">Brazilian coral snake</name>
    <dbReference type="NCBI Taxonomy" id="54390"/>
    <lineage>
        <taxon>Eukaryota</taxon>
        <taxon>Metazoa</taxon>
        <taxon>Chordata</taxon>
        <taxon>Craniata</taxon>
        <taxon>Vertebrata</taxon>
        <taxon>Euteleostomi</taxon>
        <taxon>Lepidosauria</taxon>
        <taxon>Squamata</taxon>
        <taxon>Bifurcata</taxon>
        <taxon>Unidentata</taxon>
        <taxon>Episquamata</taxon>
        <taxon>Toxicofera</taxon>
        <taxon>Serpentes</taxon>
        <taxon>Colubroidea</taxon>
        <taxon>Elapidae</taxon>
        <taxon>Elapinae</taxon>
        <taxon>Micrurus</taxon>
    </lineage>
</organism>
<dbReference type="InterPro" id="IPR013083">
    <property type="entry name" value="Znf_RING/FYVE/PHD"/>
</dbReference>
<dbReference type="SUPFAM" id="SSF57903">
    <property type="entry name" value="FYVE/PHD zinc finger"/>
    <property type="match status" value="1"/>
</dbReference>
<evidence type="ECO:0008006" key="3">
    <source>
        <dbReference type="Google" id="ProtNLM"/>
    </source>
</evidence>
<accession>A0A2D4EP42</accession>